<dbReference type="InterPro" id="IPR013087">
    <property type="entry name" value="Znf_C2H2_type"/>
</dbReference>
<evidence type="ECO:0000256" key="8">
    <source>
        <dbReference type="PROSITE-ProRule" id="PRU00042"/>
    </source>
</evidence>
<evidence type="ECO:0000256" key="4">
    <source>
        <dbReference type="ARBA" id="ARBA00022771"/>
    </source>
</evidence>
<evidence type="ECO:0000256" key="5">
    <source>
        <dbReference type="ARBA" id="ARBA00022833"/>
    </source>
</evidence>
<keyword evidence="6" id="KW-0238">DNA-binding</keyword>
<keyword evidence="7" id="KW-0539">Nucleus</keyword>
<dbReference type="PROSITE" id="PS00028">
    <property type="entry name" value="ZINC_FINGER_C2H2_1"/>
    <property type="match status" value="10"/>
</dbReference>
<name>A0A653D7C3_CALMS</name>
<gene>
    <name evidence="11" type="ORF">CALMAC_LOCUS15017</name>
</gene>
<dbReference type="Proteomes" id="UP000410492">
    <property type="component" value="Unassembled WGS sequence"/>
</dbReference>
<dbReference type="GO" id="GO:0001228">
    <property type="term" value="F:DNA-binding transcription activator activity, RNA polymerase II-specific"/>
    <property type="evidence" value="ECO:0007669"/>
    <property type="project" value="TreeGrafter"/>
</dbReference>
<accession>A0A653D7C3</accession>
<evidence type="ECO:0000256" key="7">
    <source>
        <dbReference type="ARBA" id="ARBA00023242"/>
    </source>
</evidence>
<keyword evidence="4 8" id="KW-0863">Zinc-finger</keyword>
<keyword evidence="2" id="KW-0479">Metal-binding</keyword>
<evidence type="ECO:0000256" key="6">
    <source>
        <dbReference type="ARBA" id="ARBA00023125"/>
    </source>
</evidence>
<dbReference type="EMBL" id="CAACVG010010519">
    <property type="protein sequence ID" value="VEN56005.1"/>
    <property type="molecule type" value="Genomic_DNA"/>
</dbReference>
<dbReference type="GO" id="GO:0008270">
    <property type="term" value="F:zinc ion binding"/>
    <property type="evidence" value="ECO:0007669"/>
    <property type="project" value="UniProtKB-KW"/>
</dbReference>
<dbReference type="PROSITE" id="PS50157">
    <property type="entry name" value="ZINC_FINGER_C2H2_2"/>
    <property type="match status" value="5"/>
</dbReference>
<dbReference type="Gene3D" id="3.30.160.60">
    <property type="entry name" value="Classic Zinc Finger"/>
    <property type="match status" value="15"/>
</dbReference>
<dbReference type="GO" id="GO:0000978">
    <property type="term" value="F:RNA polymerase II cis-regulatory region sequence-specific DNA binding"/>
    <property type="evidence" value="ECO:0007669"/>
    <property type="project" value="TreeGrafter"/>
</dbReference>
<feature type="domain" description="C2H2-type" evidence="10">
    <location>
        <begin position="1099"/>
        <end position="1126"/>
    </location>
</feature>
<keyword evidence="12" id="KW-1185">Reference proteome</keyword>
<feature type="domain" description="C2H2-type" evidence="10">
    <location>
        <begin position="250"/>
        <end position="277"/>
    </location>
</feature>
<dbReference type="SMART" id="SM00355">
    <property type="entry name" value="ZnF_C2H2"/>
    <property type="match status" value="33"/>
</dbReference>
<dbReference type="SUPFAM" id="SSF57667">
    <property type="entry name" value="beta-beta-alpha zinc fingers"/>
    <property type="match status" value="8"/>
</dbReference>
<evidence type="ECO:0000256" key="9">
    <source>
        <dbReference type="SAM" id="Coils"/>
    </source>
</evidence>
<proteinExistence type="predicted"/>
<evidence type="ECO:0000256" key="2">
    <source>
        <dbReference type="ARBA" id="ARBA00022723"/>
    </source>
</evidence>
<evidence type="ECO:0000256" key="1">
    <source>
        <dbReference type="ARBA" id="ARBA00004123"/>
    </source>
</evidence>
<feature type="domain" description="C2H2-type" evidence="10">
    <location>
        <begin position="279"/>
        <end position="302"/>
    </location>
</feature>
<reference evidence="11 12" key="1">
    <citation type="submission" date="2019-01" db="EMBL/GenBank/DDBJ databases">
        <authorList>
            <person name="Sayadi A."/>
        </authorList>
    </citation>
    <scope>NUCLEOTIDE SEQUENCE [LARGE SCALE GENOMIC DNA]</scope>
</reference>
<sequence length="1332" mass="156408">MHLSQFTTHEQLHGYPTRYKKKVIIPNHRLTLTQKSFVVSAVKYYNHLPDETINLPFNKFKTTTKKILMSISPYCDEEYFNVDIVNYISDAKKKADEKEKQVNRKSEEEYICFNCNYTFMRKCDLIHHITGNCSLRMGAKTESASNILPTVTCMHCNSTFKTETIRDDHIIKQHPDFVASVRRKKYGCPRCMYRTIYKNRFNQHMRTHRGGRIFTCKHCTSTFKWKLSLDDHIARQHPEFIDSIKNRRIYECSHCMYKTACKIRINGHMTIHCNEQKFFRCNNCDVAFKNKQYLDDHVIQKHPDFIASVTTKIYECSYCAFKTTVKMRLYKHISDHSVGEQTQITCSYCDAAFKRKKSLYDHILKRHPYFSTSVSSKIYECAHCEYKTVKTHEFFQHNKKHPGASSNINLFNCSHCNAKFRYKKSFDNHILKKHPEFIPNVTTKIHKCVFCTYQTVNKDIADAKKKAVEKEKQVNRTSAEEYICFDCNTTFLRKCDLIHHITGNCSLRMGASSILPPITCLHCNSIFKTKRMRDDHIIRQHPEFVTSVRRKIYGCPRCTYRTIYKDRFNQHMWAHYSDRLIKCQHCTSTFTSKFASDDHIVRQHPVFIDSINRKIYKCSYCMYKTASTSRMNDHIMIHSKKDCNRKAGQFFRCNNCDVGFKKKPYLDDHVIQKHPDFIASVTTKIHECSYCAYKTSVKTADAKKKAVEKEKQVNRTSAEEYICFDCNTTFLRKCDLIHHITGNCSLRMGASSILPPITCLHCNSIFKTKRMRDDHIIKQHPEFVTSLRRKIYGCPRCTYRTIYKDRFNQHMWAHYSDRLIKCQHCTSTFTSKFASDDHIVRQHPVFIDSINRKIYKCSYCMYKTASNSRMNDHIMIHSKKDCNRKTGQFFRCNNCDVGFKKKPYLDDHVIQKHPDFIASVTTKIHECSYCAYKTSVKTADVKKKAVQKEKQANEKSAEEYICFNCNSTFLRKCDLIHHITGNCSLRMGAKTENATSILPAVTCLHCSSTFKTKRMRDDHIIKQHPEFVTSVRRKIYGCPICTYRTIYMDRFNQHRWTHSSVRLIKCQHCTSTFTKKFALDDHIVRQHPEFIDSINRKIHECSYCMYKTASNSKMNDHIKIHSKKDSKKDKTEQFFRCNNCDIGFKNKQYLDDHVIQKHPDFIASVTTKIHECSYCAYKTSVKTYLNRHMSIHCDAAITCNYCDATFKRKCSLNDHIVKKHPYFSTSVTSKIYKCSQCEFKTVKQQHLSKHILKHPVGSSNVKPLNCSHCNVEFKLKKSLDNHILRKHPELIASVTTKIHKCVSCTYQTVRKDLLNKHMSTHYKSFTDAISLI</sequence>
<dbReference type="PANTHER" id="PTHR24376">
    <property type="entry name" value="ZINC FINGER PROTEIN"/>
    <property type="match status" value="1"/>
</dbReference>
<feature type="coiled-coil region" evidence="9">
    <location>
        <begin position="453"/>
        <end position="480"/>
    </location>
</feature>
<evidence type="ECO:0000313" key="12">
    <source>
        <dbReference type="Proteomes" id="UP000410492"/>
    </source>
</evidence>
<organism evidence="11 12">
    <name type="scientific">Callosobruchus maculatus</name>
    <name type="common">Southern cowpea weevil</name>
    <name type="synonym">Pulse bruchid</name>
    <dbReference type="NCBI Taxonomy" id="64391"/>
    <lineage>
        <taxon>Eukaryota</taxon>
        <taxon>Metazoa</taxon>
        <taxon>Ecdysozoa</taxon>
        <taxon>Arthropoda</taxon>
        <taxon>Hexapoda</taxon>
        <taxon>Insecta</taxon>
        <taxon>Pterygota</taxon>
        <taxon>Neoptera</taxon>
        <taxon>Endopterygota</taxon>
        <taxon>Coleoptera</taxon>
        <taxon>Polyphaga</taxon>
        <taxon>Cucujiformia</taxon>
        <taxon>Chrysomeloidea</taxon>
        <taxon>Chrysomelidae</taxon>
        <taxon>Bruchinae</taxon>
        <taxon>Bruchini</taxon>
        <taxon>Callosobruchus</taxon>
    </lineage>
</organism>
<feature type="domain" description="C2H2-type" evidence="10">
    <location>
        <begin position="411"/>
        <end position="439"/>
    </location>
</feature>
<dbReference type="PANTHER" id="PTHR24376:SF243">
    <property type="entry name" value="C2H2-TYPE DOMAIN-CONTAINING PROTEIN"/>
    <property type="match status" value="1"/>
</dbReference>
<evidence type="ECO:0000256" key="3">
    <source>
        <dbReference type="ARBA" id="ARBA00022737"/>
    </source>
</evidence>
<feature type="domain" description="C2H2-type" evidence="10">
    <location>
        <begin position="186"/>
        <end position="213"/>
    </location>
</feature>
<comment type="subcellular location">
    <subcellularLocation>
        <location evidence="1">Nucleus</location>
    </subcellularLocation>
</comment>
<keyword evidence="3" id="KW-0677">Repeat</keyword>
<dbReference type="OrthoDB" id="6781499at2759"/>
<dbReference type="InterPro" id="IPR036236">
    <property type="entry name" value="Znf_C2H2_sf"/>
</dbReference>
<keyword evidence="5" id="KW-0862">Zinc</keyword>
<keyword evidence="9" id="KW-0175">Coiled coil</keyword>
<dbReference type="GO" id="GO:0005634">
    <property type="term" value="C:nucleus"/>
    <property type="evidence" value="ECO:0007669"/>
    <property type="project" value="UniProtKB-SubCell"/>
</dbReference>
<protein>
    <recommendedName>
        <fullName evidence="10">C2H2-type domain-containing protein</fullName>
    </recommendedName>
</protein>
<evidence type="ECO:0000313" key="11">
    <source>
        <dbReference type="EMBL" id="VEN56005.1"/>
    </source>
</evidence>
<evidence type="ECO:0000259" key="10">
    <source>
        <dbReference type="PROSITE" id="PS50157"/>
    </source>
</evidence>